<feature type="short sequence motif" description="'HIGH' region" evidence="7">
    <location>
        <begin position="6"/>
        <end position="16"/>
    </location>
</feature>
<dbReference type="HAMAP" id="MF_00022">
    <property type="entry name" value="Glu_tRNA_synth_type1"/>
    <property type="match status" value="1"/>
</dbReference>
<dbReference type="InterPro" id="IPR008925">
    <property type="entry name" value="aa_tRNA-synth_I_cd-bd_sf"/>
</dbReference>
<accession>A0ABS7WQH8</accession>
<keyword evidence="2 7" id="KW-0436">Ligase</keyword>
<reference evidence="9 10" key="1">
    <citation type="submission" date="2020-07" db="EMBL/GenBank/DDBJ databases">
        <title>Transfer of Campylobacter canadensis to the novel genus Avispirillum gen. nov., that also includes two novel species recovered from migratory waterfowl: Avispirillum anseris sp. nov. and Avispirillum brantae sp. nov.</title>
        <authorList>
            <person name="Miller W.G."/>
            <person name="Chapman M.H."/>
            <person name="Yee E."/>
            <person name="Inglis G.D."/>
        </authorList>
    </citation>
    <scope>NUCLEOTIDE SEQUENCE [LARGE SCALE GENOMIC DNA]</scope>
    <source>
        <strain evidence="9 10">L283</strain>
    </source>
</reference>
<keyword evidence="4 7" id="KW-0067">ATP-binding</keyword>
<dbReference type="NCBIfam" id="TIGR00464">
    <property type="entry name" value="gltX_bact"/>
    <property type="match status" value="1"/>
</dbReference>
<feature type="short sequence motif" description="'KMSKS' region" evidence="7">
    <location>
        <begin position="230"/>
        <end position="234"/>
    </location>
</feature>
<dbReference type="InterPro" id="IPR001412">
    <property type="entry name" value="aa-tRNA-synth_I_CS"/>
</dbReference>
<keyword evidence="6 7" id="KW-0030">Aminoacyl-tRNA synthetase</keyword>
<dbReference type="InterPro" id="IPR000924">
    <property type="entry name" value="Glu/Gln-tRNA-synth"/>
</dbReference>
<dbReference type="InterPro" id="IPR020058">
    <property type="entry name" value="Glu/Gln-tRNA-synth_Ib_cat-dom"/>
</dbReference>
<evidence type="ECO:0000259" key="8">
    <source>
        <dbReference type="Pfam" id="PF00749"/>
    </source>
</evidence>
<dbReference type="SUPFAM" id="SSF52374">
    <property type="entry name" value="Nucleotidylyl transferase"/>
    <property type="match status" value="1"/>
</dbReference>
<dbReference type="EC" id="6.1.1.17" evidence="7"/>
<name>A0ABS7WQH8_9BACT</name>
<dbReference type="GO" id="GO:0004818">
    <property type="term" value="F:glutamate-tRNA ligase activity"/>
    <property type="evidence" value="ECO:0007669"/>
    <property type="project" value="UniProtKB-EC"/>
</dbReference>
<feature type="binding site" evidence="7">
    <location>
        <position position="233"/>
    </location>
    <ligand>
        <name>ATP</name>
        <dbReference type="ChEBI" id="CHEBI:30616"/>
    </ligand>
</feature>
<evidence type="ECO:0000256" key="1">
    <source>
        <dbReference type="ARBA" id="ARBA00007894"/>
    </source>
</evidence>
<dbReference type="PROSITE" id="PS00178">
    <property type="entry name" value="AA_TRNA_LIGASE_I"/>
    <property type="match status" value="1"/>
</dbReference>
<comment type="caution">
    <text evidence="7">Lacks conserved residue(s) required for the propagation of feature annotation.</text>
</comment>
<feature type="domain" description="Glutamyl/glutaminyl-tRNA synthetase class Ib catalytic" evidence="8">
    <location>
        <begin position="3"/>
        <end position="296"/>
    </location>
</feature>
<comment type="subunit">
    <text evidence="7">Monomer.</text>
</comment>
<comment type="similarity">
    <text evidence="1 7">Belongs to the class-I aminoacyl-tRNA synthetase family. Glutamate--tRNA ligase type 1 subfamily.</text>
</comment>
<gene>
    <name evidence="7" type="primary">gltX</name>
    <name evidence="9" type="ORF">AVCANL283_02625</name>
</gene>
<dbReference type="InterPro" id="IPR049940">
    <property type="entry name" value="GluQ/Sye"/>
</dbReference>
<dbReference type="InterPro" id="IPR004527">
    <property type="entry name" value="Glu-tRNA-ligase_bac/mito"/>
</dbReference>
<dbReference type="PRINTS" id="PR00987">
    <property type="entry name" value="TRNASYNTHGLU"/>
</dbReference>
<dbReference type="PANTHER" id="PTHR43311:SF2">
    <property type="entry name" value="GLUTAMATE--TRNA LIGASE, MITOCHONDRIAL-RELATED"/>
    <property type="match status" value="1"/>
</dbReference>
<dbReference type="EMBL" id="JACGBB010000004">
    <property type="protein sequence ID" value="MBZ7987014.1"/>
    <property type="molecule type" value="Genomic_DNA"/>
</dbReference>
<keyword evidence="7" id="KW-0963">Cytoplasm</keyword>
<keyword evidence="10" id="KW-1185">Reference proteome</keyword>
<proteinExistence type="inferred from homology"/>
<dbReference type="SUPFAM" id="SSF48163">
    <property type="entry name" value="An anticodon-binding domain of class I aminoacyl-tRNA synthetases"/>
    <property type="match status" value="1"/>
</dbReference>
<comment type="function">
    <text evidence="7">Catalyzes the attachment of glutamate to tRNA(Glu) in a two-step reaction: glutamate is first activated by ATP to form Glu-AMP and then transferred to the acceptor end of tRNA(Glu).</text>
</comment>
<comment type="subcellular location">
    <subcellularLocation>
        <location evidence="7">Cytoplasm</location>
    </subcellularLocation>
</comment>
<evidence type="ECO:0000256" key="5">
    <source>
        <dbReference type="ARBA" id="ARBA00022917"/>
    </source>
</evidence>
<evidence type="ECO:0000256" key="2">
    <source>
        <dbReference type="ARBA" id="ARBA00022598"/>
    </source>
</evidence>
<dbReference type="PANTHER" id="PTHR43311">
    <property type="entry name" value="GLUTAMATE--TRNA LIGASE"/>
    <property type="match status" value="1"/>
</dbReference>
<keyword evidence="5 7" id="KW-0648">Protein biosynthesis</keyword>
<protein>
    <recommendedName>
        <fullName evidence="7">Glutamate--tRNA ligase</fullName>
        <ecNumber evidence="7">6.1.1.17</ecNumber>
    </recommendedName>
    <alternativeName>
        <fullName evidence="7">Glutamyl-tRNA synthetase</fullName>
        <shortName evidence="7">GluRS</shortName>
    </alternativeName>
</protein>
<dbReference type="Gene3D" id="3.40.50.620">
    <property type="entry name" value="HUPs"/>
    <property type="match status" value="1"/>
</dbReference>
<dbReference type="InterPro" id="IPR014729">
    <property type="entry name" value="Rossmann-like_a/b/a_fold"/>
</dbReference>
<comment type="catalytic activity">
    <reaction evidence="7">
        <text>tRNA(Glu) + L-glutamate + ATP = L-glutamyl-tRNA(Glu) + AMP + diphosphate</text>
        <dbReference type="Rhea" id="RHEA:23540"/>
        <dbReference type="Rhea" id="RHEA-COMP:9663"/>
        <dbReference type="Rhea" id="RHEA-COMP:9680"/>
        <dbReference type="ChEBI" id="CHEBI:29985"/>
        <dbReference type="ChEBI" id="CHEBI:30616"/>
        <dbReference type="ChEBI" id="CHEBI:33019"/>
        <dbReference type="ChEBI" id="CHEBI:78442"/>
        <dbReference type="ChEBI" id="CHEBI:78520"/>
        <dbReference type="ChEBI" id="CHEBI:456215"/>
        <dbReference type="EC" id="6.1.1.17"/>
    </reaction>
</comment>
<dbReference type="Proteomes" id="UP000786183">
    <property type="component" value="Unassembled WGS sequence"/>
</dbReference>
<organism evidence="9 10">
    <name type="scientific">Campylobacter canadensis</name>
    <dbReference type="NCBI Taxonomy" id="449520"/>
    <lineage>
        <taxon>Bacteria</taxon>
        <taxon>Pseudomonadati</taxon>
        <taxon>Campylobacterota</taxon>
        <taxon>Epsilonproteobacteria</taxon>
        <taxon>Campylobacterales</taxon>
        <taxon>Campylobacteraceae</taxon>
        <taxon>Campylobacter</taxon>
    </lineage>
</organism>
<sequence length="443" mass="51139">MFRFAPSPTGDMHIGNLRVALINFVSAKKENKQFILRIEDTDTARNIEGKEEDIKKILTLFGISWDAYYIQSNNLHIHRQLANQLLKEKKAFKCYCTEEQLQKKKEEAKNNNQAYRYDGTCENKQEENKPYVIRLKKPSTSISFTDEIKGQLSFQANDIDSFVILRQDLTPTYNFACTIDDMSEAISFIIRGEDHTSNTPKQLHIRNSLNYNEEIKFAHLPIILNEEGKKISKREAHSSVQWLLDNGYLPSAIANYLLSLGNKCPKEIFTLQEAISFFDVKNISKSPAKFDIDRLKFINREHIKMLDDELLVKILFKDEFLANFTNYKNLAKLAKLYTQEADTLIELSAKLAPIFLPKNIIFKENEDFLNPALKIEEAMLKADTLPLNYDEFKKDFSCGLKGKELFMSLRLLLSASAHGPELNLLYEAIAPIFKDIVRLRQNV</sequence>
<evidence type="ECO:0000256" key="7">
    <source>
        <dbReference type="HAMAP-Rule" id="MF_00022"/>
    </source>
</evidence>
<evidence type="ECO:0000256" key="6">
    <source>
        <dbReference type="ARBA" id="ARBA00023146"/>
    </source>
</evidence>
<evidence type="ECO:0000256" key="4">
    <source>
        <dbReference type="ARBA" id="ARBA00022840"/>
    </source>
</evidence>
<comment type="caution">
    <text evidence="9">The sequence shown here is derived from an EMBL/GenBank/DDBJ whole genome shotgun (WGS) entry which is preliminary data.</text>
</comment>
<evidence type="ECO:0000313" key="10">
    <source>
        <dbReference type="Proteomes" id="UP000786183"/>
    </source>
</evidence>
<dbReference type="Pfam" id="PF00749">
    <property type="entry name" value="tRNA-synt_1c"/>
    <property type="match status" value="1"/>
</dbReference>
<evidence type="ECO:0000313" key="9">
    <source>
        <dbReference type="EMBL" id="MBZ7987014.1"/>
    </source>
</evidence>
<dbReference type="RefSeq" id="WP_172233208.1">
    <property type="nucleotide sequence ID" value="NZ_CP035946.1"/>
</dbReference>
<keyword evidence="3 7" id="KW-0547">Nucleotide-binding</keyword>
<evidence type="ECO:0000256" key="3">
    <source>
        <dbReference type="ARBA" id="ARBA00022741"/>
    </source>
</evidence>